<dbReference type="SMART" id="SM00671">
    <property type="entry name" value="SEL1"/>
    <property type="match status" value="7"/>
</dbReference>
<proteinExistence type="inferred from homology"/>
<dbReference type="InterPro" id="IPR050767">
    <property type="entry name" value="Sel1_AlgK"/>
</dbReference>
<sequence length="556" mass="60046">MASGGALRRSLLEGLRLFGIPERAAACLATIQARRLRHQACRAELAGVGVPSGGGELPHPQAFLVGEAAGALSLRPGQELGGALRGAWSLAQQLITMQQCLHAKWPVSARMLSDHDQMMATLQVEERARCPERFVAPDGAESEERGAGSSDKEAFLAAVKDVHARLASGALPPEQLPELPAIDALCEKVSGSGLGADTYRLLVRTGSWLLGEQSGGAPEPLRGEVPDGAGGADVAESALDARRQQGGPSPRSQYNRGVRLLRGDGCKRSDGAAAEAFLRAAQRGHREAQYAIGVMFLHGRGVEQDQRQAVRWLMRAAEQNHAKAQYNMGLVRQYGIGLPRDLVAAAQWMSYAAEQGHRKALQSETLVTFGVGDWMDYDPNVIGADGVLGEARSGNRNAQYKMGAMLYDGDGVEQDKAEAAFWFMQAAQQGLAEAQYQMSRMLFFGDGVEQDEDYALRFLVLASEQGHMEAQHNLGVKLYFGENMGVDRQMAAHWFLQAAKQGLPQAQNNIGWMLVVGDGVQQNLREGRRWLEEAAGKGNIEAQMHINAIEGNVVGM</sequence>
<evidence type="ECO:0000256" key="2">
    <source>
        <dbReference type="SAM" id="MobiDB-lite"/>
    </source>
</evidence>
<dbReference type="SUPFAM" id="SSF81901">
    <property type="entry name" value="HCP-like"/>
    <property type="match status" value="2"/>
</dbReference>
<dbReference type="InterPro" id="IPR011990">
    <property type="entry name" value="TPR-like_helical_dom_sf"/>
</dbReference>
<organism evidence="3">
    <name type="scientific">Alexandrium monilatum</name>
    <dbReference type="NCBI Taxonomy" id="311494"/>
    <lineage>
        <taxon>Eukaryota</taxon>
        <taxon>Sar</taxon>
        <taxon>Alveolata</taxon>
        <taxon>Dinophyceae</taxon>
        <taxon>Gonyaulacales</taxon>
        <taxon>Pyrocystaceae</taxon>
        <taxon>Alexandrium</taxon>
    </lineage>
</organism>
<dbReference type="PANTHER" id="PTHR11102">
    <property type="entry name" value="SEL-1-LIKE PROTEIN"/>
    <property type="match status" value="1"/>
</dbReference>
<evidence type="ECO:0000313" key="3">
    <source>
        <dbReference type="EMBL" id="CAE4662062.1"/>
    </source>
</evidence>
<dbReference type="Gene3D" id="1.25.40.10">
    <property type="entry name" value="Tetratricopeptide repeat domain"/>
    <property type="match status" value="2"/>
</dbReference>
<dbReference type="Pfam" id="PF08238">
    <property type="entry name" value="Sel1"/>
    <property type="match status" value="7"/>
</dbReference>
<protein>
    <submittedName>
        <fullName evidence="3">Uncharacterized protein</fullName>
    </submittedName>
</protein>
<reference evidence="3" key="1">
    <citation type="submission" date="2021-01" db="EMBL/GenBank/DDBJ databases">
        <authorList>
            <person name="Corre E."/>
            <person name="Pelletier E."/>
            <person name="Niang G."/>
            <person name="Scheremetjew M."/>
            <person name="Finn R."/>
            <person name="Kale V."/>
            <person name="Holt S."/>
            <person name="Cochrane G."/>
            <person name="Meng A."/>
            <person name="Brown T."/>
            <person name="Cohen L."/>
        </authorList>
    </citation>
    <scope>NUCLEOTIDE SEQUENCE</scope>
    <source>
        <strain evidence="3">CCMP3105</strain>
    </source>
</reference>
<feature type="region of interest" description="Disordered" evidence="2">
    <location>
        <begin position="212"/>
        <end position="232"/>
    </location>
</feature>
<accession>A0A7S4VZU6</accession>
<dbReference type="AlphaFoldDB" id="A0A7S4VZU6"/>
<dbReference type="EMBL" id="HBNR01084455">
    <property type="protein sequence ID" value="CAE4662062.1"/>
    <property type="molecule type" value="Transcribed_RNA"/>
</dbReference>
<evidence type="ECO:0000256" key="1">
    <source>
        <dbReference type="ARBA" id="ARBA00038101"/>
    </source>
</evidence>
<comment type="similarity">
    <text evidence="1">Belongs to the sel-1 family.</text>
</comment>
<dbReference type="InterPro" id="IPR006597">
    <property type="entry name" value="Sel1-like"/>
</dbReference>
<dbReference type="PANTHER" id="PTHR11102:SF160">
    <property type="entry name" value="ERAD-ASSOCIATED E3 UBIQUITIN-PROTEIN LIGASE COMPONENT HRD3"/>
    <property type="match status" value="1"/>
</dbReference>
<name>A0A7S4VZU6_9DINO</name>
<gene>
    <name evidence="3" type="ORF">AMON00008_LOCUS60488</name>
</gene>